<proteinExistence type="predicted"/>
<dbReference type="GO" id="GO:0005764">
    <property type="term" value="C:lysosome"/>
    <property type="evidence" value="ECO:0007669"/>
    <property type="project" value="TreeGrafter"/>
</dbReference>
<dbReference type="AlphaFoldDB" id="A0A9D4SME6"/>
<name>A0A9D4SME6_RHISA</name>
<dbReference type="PANTHER" id="PTHR10340">
    <property type="entry name" value="SPHINGOMYELIN PHOSPHODIESTERASE"/>
    <property type="match status" value="1"/>
</dbReference>
<evidence type="ECO:0000313" key="5">
    <source>
        <dbReference type="Proteomes" id="UP000821837"/>
    </source>
</evidence>
<dbReference type="InterPro" id="IPR045473">
    <property type="entry name" value="ASM_C"/>
</dbReference>
<dbReference type="EMBL" id="JABSTV010001255">
    <property type="protein sequence ID" value="KAH7935238.1"/>
    <property type="molecule type" value="Genomic_DNA"/>
</dbReference>
<organism evidence="4 5">
    <name type="scientific">Rhipicephalus sanguineus</name>
    <name type="common">Brown dog tick</name>
    <name type="synonym">Ixodes sanguineus</name>
    <dbReference type="NCBI Taxonomy" id="34632"/>
    <lineage>
        <taxon>Eukaryota</taxon>
        <taxon>Metazoa</taxon>
        <taxon>Ecdysozoa</taxon>
        <taxon>Arthropoda</taxon>
        <taxon>Chelicerata</taxon>
        <taxon>Arachnida</taxon>
        <taxon>Acari</taxon>
        <taxon>Parasitiformes</taxon>
        <taxon>Ixodida</taxon>
        <taxon>Ixodoidea</taxon>
        <taxon>Ixodidae</taxon>
        <taxon>Rhipicephalinae</taxon>
        <taxon>Rhipicephalus</taxon>
        <taxon>Rhipicephalus</taxon>
    </lineage>
</organism>
<keyword evidence="2" id="KW-0325">Glycoprotein</keyword>
<dbReference type="VEuPathDB" id="VectorBase:RSAN_039192"/>
<dbReference type="Proteomes" id="UP000821837">
    <property type="component" value="Unassembled WGS sequence"/>
</dbReference>
<evidence type="ECO:0000256" key="1">
    <source>
        <dbReference type="ARBA" id="ARBA00022801"/>
    </source>
</evidence>
<dbReference type="PANTHER" id="PTHR10340:SF34">
    <property type="entry name" value="SPHINGOMYELIN PHOSPHODIESTERASE"/>
    <property type="match status" value="1"/>
</dbReference>
<dbReference type="GO" id="GO:0061750">
    <property type="term" value="F:acid sphingomyelin phosphodiesterase activity"/>
    <property type="evidence" value="ECO:0007669"/>
    <property type="project" value="TreeGrafter"/>
</dbReference>
<dbReference type="GO" id="GO:0006685">
    <property type="term" value="P:sphingomyelin catabolic process"/>
    <property type="evidence" value="ECO:0007669"/>
    <property type="project" value="TreeGrafter"/>
</dbReference>
<dbReference type="Gene3D" id="3.60.21.10">
    <property type="match status" value="1"/>
</dbReference>
<dbReference type="Pfam" id="PF19272">
    <property type="entry name" value="ASMase_C"/>
    <property type="match status" value="1"/>
</dbReference>
<evidence type="ECO:0000256" key="2">
    <source>
        <dbReference type="ARBA" id="ARBA00023180"/>
    </source>
</evidence>
<evidence type="ECO:0000259" key="3">
    <source>
        <dbReference type="Pfam" id="PF19272"/>
    </source>
</evidence>
<evidence type="ECO:0000313" key="4">
    <source>
        <dbReference type="EMBL" id="KAH7935238.1"/>
    </source>
</evidence>
<dbReference type="InterPro" id="IPR029052">
    <property type="entry name" value="Metallo-depent_PP-like"/>
</dbReference>
<dbReference type="SUPFAM" id="SSF56300">
    <property type="entry name" value="Metallo-dependent phosphatases"/>
    <property type="match status" value="1"/>
</dbReference>
<feature type="domain" description="Sphingomyelin phosphodiesterase C-terminal" evidence="3">
    <location>
        <begin position="131"/>
        <end position="236"/>
    </location>
</feature>
<reference evidence="4" key="1">
    <citation type="journal article" date="2020" name="Cell">
        <title>Large-Scale Comparative Analyses of Tick Genomes Elucidate Their Genetic Diversity and Vector Capacities.</title>
        <authorList>
            <consortium name="Tick Genome and Microbiome Consortium (TIGMIC)"/>
            <person name="Jia N."/>
            <person name="Wang J."/>
            <person name="Shi W."/>
            <person name="Du L."/>
            <person name="Sun Y."/>
            <person name="Zhan W."/>
            <person name="Jiang J.F."/>
            <person name="Wang Q."/>
            <person name="Zhang B."/>
            <person name="Ji P."/>
            <person name="Bell-Sakyi L."/>
            <person name="Cui X.M."/>
            <person name="Yuan T.T."/>
            <person name="Jiang B.G."/>
            <person name="Yang W.F."/>
            <person name="Lam T.T."/>
            <person name="Chang Q.C."/>
            <person name="Ding S.J."/>
            <person name="Wang X.J."/>
            <person name="Zhu J.G."/>
            <person name="Ruan X.D."/>
            <person name="Zhao L."/>
            <person name="Wei J.T."/>
            <person name="Ye R.Z."/>
            <person name="Que T.C."/>
            <person name="Du C.H."/>
            <person name="Zhou Y.H."/>
            <person name="Cheng J.X."/>
            <person name="Dai P.F."/>
            <person name="Guo W.B."/>
            <person name="Han X.H."/>
            <person name="Huang E.J."/>
            <person name="Li L.F."/>
            <person name="Wei W."/>
            <person name="Gao Y.C."/>
            <person name="Liu J.Z."/>
            <person name="Shao H.Z."/>
            <person name="Wang X."/>
            <person name="Wang C.C."/>
            <person name="Yang T.C."/>
            <person name="Huo Q.B."/>
            <person name="Li W."/>
            <person name="Chen H.Y."/>
            <person name="Chen S.E."/>
            <person name="Zhou L.G."/>
            <person name="Ni X.B."/>
            <person name="Tian J.H."/>
            <person name="Sheng Y."/>
            <person name="Liu T."/>
            <person name="Pan Y.S."/>
            <person name="Xia L.Y."/>
            <person name="Li J."/>
            <person name="Zhao F."/>
            <person name="Cao W.C."/>
        </authorList>
    </citation>
    <scope>NUCLEOTIDE SEQUENCE</scope>
    <source>
        <strain evidence="4">Rsan-2018</strain>
    </source>
</reference>
<accession>A0A9D4SME6</accession>
<dbReference type="GO" id="GO:0016020">
    <property type="term" value="C:membrane"/>
    <property type="evidence" value="ECO:0007669"/>
    <property type="project" value="GOC"/>
</dbReference>
<gene>
    <name evidence="4" type="ORF">HPB52_004826</name>
</gene>
<protein>
    <recommendedName>
        <fullName evidence="3">Sphingomyelin phosphodiesterase C-terminal domain-containing protein</fullName>
    </recommendedName>
</protein>
<sequence length="248" mass="28531">MSASWIFDALADQWSRWLPPSATDTVRRWLLINATDPAQQLAWLVDELHESEAKGEKVHIIAHIPPGVSDCLHVWSENYHRILERYESTVRGQFFGHTHADELEVAYDSTDAKRALGVAYLGPSLTTYSSGHPAFRVFTVDGGYPGASWSLLDHHTYLLNLTTANAHPDMPPKWELEYSARAAYNMTSLEPQQWDTVLRKMEHDDKLFDKFYRFYHKGAPKKKRCKRSCRKKLLCEQRTAISSDLKHC</sequence>
<dbReference type="GO" id="GO:0005615">
    <property type="term" value="C:extracellular space"/>
    <property type="evidence" value="ECO:0007669"/>
    <property type="project" value="TreeGrafter"/>
</dbReference>
<dbReference type="GO" id="GO:0046513">
    <property type="term" value="P:ceramide biosynthetic process"/>
    <property type="evidence" value="ECO:0007669"/>
    <property type="project" value="TreeGrafter"/>
</dbReference>
<keyword evidence="5" id="KW-1185">Reference proteome</keyword>
<reference evidence="4" key="2">
    <citation type="submission" date="2021-09" db="EMBL/GenBank/DDBJ databases">
        <authorList>
            <person name="Jia N."/>
            <person name="Wang J."/>
            <person name="Shi W."/>
            <person name="Du L."/>
            <person name="Sun Y."/>
            <person name="Zhan W."/>
            <person name="Jiang J."/>
            <person name="Wang Q."/>
            <person name="Zhang B."/>
            <person name="Ji P."/>
            <person name="Sakyi L.B."/>
            <person name="Cui X."/>
            <person name="Yuan T."/>
            <person name="Jiang B."/>
            <person name="Yang W."/>
            <person name="Lam T.T.-Y."/>
            <person name="Chang Q."/>
            <person name="Ding S."/>
            <person name="Wang X."/>
            <person name="Zhu J."/>
            <person name="Ruan X."/>
            <person name="Zhao L."/>
            <person name="Wei J."/>
            <person name="Que T."/>
            <person name="Du C."/>
            <person name="Cheng J."/>
            <person name="Dai P."/>
            <person name="Han X."/>
            <person name="Huang E."/>
            <person name="Gao Y."/>
            <person name="Liu J."/>
            <person name="Shao H."/>
            <person name="Ye R."/>
            <person name="Li L."/>
            <person name="Wei W."/>
            <person name="Wang X."/>
            <person name="Wang C."/>
            <person name="Huo Q."/>
            <person name="Li W."/>
            <person name="Guo W."/>
            <person name="Chen H."/>
            <person name="Chen S."/>
            <person name="Zhou L."/>
            <person name="Zhou L."/>
            <person name="Ni X."/>
            <person name="Tian J."/>
            <person name="Zhou Y."/>
            <person name="Sheng Y."/>
            <person name="Liu T."/>
            <person name="Pan Y."/>
            <person name="Xia L."/>
            <person name="Li J."/>
            <person name="Zhao F."/>
            <person name="Cao W."/>
        </authorList>
    </citation>
    <scope>NUCLEOTIDE SEQUENCE</scope>
    <source>
        <strain evidence="4">Rsan-2018</strain>
        <tissue evidence="4">Larvae</tissue>
    </source>
</reference>
<keyword evidence="1" id="KW-0378">Hydrolase</keyword>
<comment type="caution">
    <text evidence="4">The sequence shown here is derived from an EMBL/GenBank/DDBJ whole genome shotgun (WGS) entry which is preliminary data.</text>
</comment>